<feature type="region of interest" description="Disordered" evidence="1">
    <location>
        <begin position="12"/>
        <end position="61"/>
    </location>
</feature>
<keyword evidence="2" id="KW-0472">Membrane</keyword>
<evidence type="ECO:0000313" key="4">
    <source>
        <dbReference type="Proteomes" id="UP000016923"/>
    </source>
</evidence>
<evidence type="ECO:0000256" key="2">
    <source>
        <dbReference type="SAM" id="Phobius"/>
    </source>
</evidence>
<evidence type="ECO:0000256" key="1">
    <source>
        <dbReference type="SAM" id="MobiDB-lite"/>
    </source>
</evidence>
<dbReference type="VEuPathDB" id="FungiDB:F503_01885"/>
<dbReference type="HOGENOM" id="CLU_1129373_0_0_1"/>
<organism evidence="3 4">
    <name type="scientific">Ophiostoma piceae (strain UAMH 11346)</name>
    <name type="common">Sap stain fungus</name>
    <dbReference type="NCBI Taxonomy" id="1262450"/>
    <lineage>
        <taxon>Eukaryota</taxon>
        <taxon>Fungi</taxon>
        <taxon>Dikarya</taxon>
        <taxon>Ascomycota</taxon>
        <taxon>Pezizomycotina</taxon>
        <taxon>Sordariomycetes</taxon>
        <taxon>Sordariomycetidae</taxon>
        <taxon>Ophiostomatales</taxon>
        <taxon>Ophiostomataceae</taxon>
        <taxon>Ophiostoma</taxon>
    </lineage>
</organism>
<dbReference type="AlphaFoldDB" id="S3BT63"/>
<reference evidence="3 4" key="1">
    <citation type="journal article" date="2013" name="BMC Genomics">
        <title>The genome and transcriptome of the pine saprophyte Ophiostoma piceae, and a comparison with the bark beetle-associated pine pathogen Grosmannia clavigera.</title>
        <authorList>
            <person name="Haridas S."/>
            <person name="Wang Y."/>
            <person name="Lim L."/>
            <person name="Massoumi Alamouti S."/>
            <person name="Jackman S."/>
            <person name="Docking R."/>
            <person name="Robertson G."/>
            <person name="Birol I."/>
            <person name="Bohlmann J."/>
            <person name="Breuil C."/>
        </authorList>
    </citation>
    <scope>NUCLEOTIDE SEQUENCE [LARGE SCALE GENOMIC DNA]</scope>
    <source>
        <strain evidence="3 4">UAMH 11346</strain>
    </source>
</reference>
<keyword evidence="2" id="KW-1133">Transmembrane helix</keyword>
<gene>
    <name evidence="3" type="ORF">F503_01885</name>
</gene>
<accession>S3BT63</accession>
<keyword evidence="2" id="KW-0812">Transmembrane</keyword>
<name>S3BT63_OPHP1</name>
<feature type="transmembrane region" description="Helical" evidence="2">
    <location>
        <begin position="201"/>
        <end position="222"/>
    </location>
</feature>
<sequence>MGLYRYAALALGTPYSPPTNTYNPQPPPKSSQKSSHTSSKSHRHHAVRHREPPAAAPDSRREFMLQQQQLVQEEYFSTRDVPGHVFSSNDADLAREDYISHAVAEVPGYFYNDGSASAYHSAGTGTGTRGLTLQRTHAVRSGTAPTPREGSRRAAMINGEREQQYNAHAGISGSLWARLKINTNLTSNPNINPNINLIIELTINLIINLILNLLIPLLTIWCGRVLRAAPIQVGSARTFDAVRLMW</sequence>
<dbReference type="EMBL" id="KE148166">
    <property type="protein sequence ID" value="EPE03627.1"/>
    <property type="molecule type" value="Genomic_DNA"/>
</dbReference>
<keyword evidence="4" id="KW-1185">Reference proteome</keyword>
<evidence type="ECO:0000313" key="3">
    <source>
        <dbReference type="EMBL" id="EPE03627.1"/>
    </source>
</evidence>
<protein>
    <submittedName>
        <fullName evidence="3">Uncharacterized protein</fullName>
    </submittedName>
</protein>
<dbReference type="Proteomes" id="UP000016923">
    <property type="component" value="Unassembled WGS sequence"/>
</dbReference>
<feature type="compositionally biased region" description="Basic residues" evidence="1">
    <location>
        <begin position="39"/>
        <end position="48"/>
    </location>
</feature>
<proteinExistence type="predicted"/>